<dbReference type="Proteomes" id="UP000737391">
    <property type="component" value="Unassembled WGS sequence"/>
</dbReference>
<dbReference type="AlphaFoldDB" id="A0A9P5BK21"/>
<protein>
    <submittedName>
        <fullName evidence="2">Phloretin hydrolase</fullName>
    </submittedName>
</protein>
<feature type="chain" id="PRO_5040306952" evidence="1">
    <location>
        <begin position="22"/>
        <end position="172"/>
    </location>
</feature>
<proteinExistence type="predicted"/>
<evidence type="ECO:0000313" key="3">
    <source>
        <dbReference type="Proteomes" id="UP000737391"/>
    </source>
</evidence>
<reference evidence="2" key="1">
    <citation type="submission" date="2020-01" db="EMBL/GenBank/DDBJ databases">
        <title>Identification and distribution of gene clusters putatively required for synthesis of sphingolipid metabolism inhibitors in phylogenetically diverse species of the filamentous fungus Fusarium.</title>
        <authorList>
            <person name="Kim H.-S."/>
            <person name="Busman M."/>
            <person name="Brown D.W."/>
            <person name="Divon H."/>
            <person name="Uhlig S."/>
            <person name="Proctor R.H."/>
        </authorList>
    </citation>
    <scope>NUCLEOTIDE SEQUENCE</scope>
    <source>
        <strain evidence="2">NRRL 31653</strain>
    </source>
</reference>
<dbReference type="GO" id="GO:0016787">
    <property type="term" value="F:hydrolase activity"/>
    <property type="evidence" value="ECO:0007669"/>
    <property type="project" value="UniProtKB-KW"/>
</dbReference>
<organism evidence="2 3">
    <name type="scientific">Fusarium agapanthi</name>
    <dbReference type="NCBI Taxonomy" id="1803897"/>
    <lineage>
        <taxon>Eukaryota</taxon>
        <taxon>Fungi</taxon>
        <taxon>Dikarya</taxon>
        <taxon>Ascomycota</taxon>
        <taxon>Pezizomycotina</taxon>
        <taxon>Sordariomycetes</taxon>
        <taxon>Hypocreomycetidae</taxon>
        <taxon>Hypocreales</taxon>
        <taxon>Nectriaceae</taxon>
        <taxon>Fusarium</taxon>
        <taxon>Fusarium fujikuroi species complex</taxon>
    </lineage>
</organism>
<gene>
    <name evidence="2" type="ORF">FAGAP_3662</name>
</gene>
<keyword evidence="1" id="KW-0732">Signal</keyword>
<evidence type="ECO:0000313" key="2">
    <source>
        <dbReference type="EMBL" id="KAF4500086.1"/>
    </source>
</evidence>
<accession>A0A9P5BK21</accession>
<evidence type="ECO:0000256" key="1">
    <source>
        <dbReference type="SAM" id="SignalP"/>
    </source>
</evidence>
<name>A0A9P5BK21_9HYPO</name>
<comment type="caution">
    <text evidence="2">The sequence shown here is derived from an EMBL/GenBank/DDBJ whole genome shotgun (WGS) entry which is preliminary data.</text>
</comment>
<sequence length="172" mass="18914">MKLQVASLLIFASTSIAQVVATPPDGKDCSPIPLITLSENSTSVNAAPYQSNTSLFISVTRMKTGLGQSPHASSLVFKPQEAPHYLTQPGYLPVENGWVVSDDNKLMIAFRTDMGNGTIRCKDDGQRKLQSRFFLKIFGETQGHDLSVHCVLKMSHLATFLPRLFAKFKNTI</sequence>
<keyword evidence="2" id="KW-0378">Hydrolase</keyword>
<dbReference type="OrthoDB" id="3335931at2759"/>
<feature type="signal peptide" evidence="1">
    <location>
        <begin position="1"/>
        <end position="21"/>
    </location>
</feature>
<dbReference type="EMBL" id="LUFC02000215">
    <property type="protein sequence ID" value="KAF4500086.1"/>
    <property type="molecule type" value="Genomic_DNA"/>
</dbReference>
<keyword evidence="3" id="KW-1185">Reference proteome</keyword>